<keyword evidence="2" id="KW-1185">Reference proteome</keyword>
<dbReference type="AlphaFoldDB" id="E8V6K0"/>
<dbReference type="eggNOG" id="ENOG5032RGJ">
    <property type="taxonomic scope" value="Bacteria"/>
</dbReference>
<reference evidence="1 2" key="1">
    <citation type="journal article" date="2012" name="Stand. Genomic Sci.">
        <title>Complete genome sequence of Terriglobus saanensis type strain SP1PR4(T), an Acidobacteria from tundra soil.</title>
        <authorList>
            <person name="Rawat S.R."/>
            <person name="Mannisto M.K."/>
            <person name="Starovoytov V."/>
            <person name="Goodwin L."/>
            <person name="Nolan M."/>
            <person name="Hauser L."/>
            <person name="Land M."/>
            <person name="Davenport K.W."/>
            <person name="Woyke T."/>
            <person name="Haggblom M.M."/>
        </authorList>
    </citation>
    <scope>NUCLEOTIDE SEQUENCE</scope>
    <source>
        <strain evidence="2">ATCC BAA-1853 / DSM 23119 / SP1PR4</strain>
    </source>
</reference>
<dbReference type="EMBL" id="CP002467">
    <property type="protein sequence ID" value="ADV82739.1"/>
    <property type="molecule type" value="Genomic_DNA"/>
</dbReference>
<dbReference type="InterPro" id="IPR054251">
    <property type="entry name" value="DUF6982"/>
</dbReference>
<evidence type="ECO:0000313" key="1">
    <source>
        <dbReference type="EMBL" id="ADV82739.1"/>
    </source>
</evidence>
<sequence length="160" mass="17429">MGYLPTGGFVRADTLELLDLGGRVVHIPLNEVKMVSFVRDFNTADGVNPERFARKTFPARPRAEGLWIRCVLQDDEVLEGLAPLDLSLAEGFTEDKGIQMAPPDVRGNVLRLFVPSAAMKSMEILAVVTTPSRKKTVTLAATADDQPDLFADLGPDSPLH</sequence>
<dbReference type="KEGG" id="tsa:AciPR4_1935"/>
<dbReference type="STRING" id="401053.AciPR4_1935"/>
<gene>
    <name evidence="1" type="ordered locus">AciPR4_1935</name>
</gene>
<evidence type="ECO:0000313" key="2">
    <source>
        <dbReference type="Proteomes" id="UP000006844"/>
    </source>
</evidence>
<dbReference type="HOGENOM" id="CLU_142809_0_0_0"/>
<organism evidence="1 2">
    <name type="scientific">Terriglobus saanensis (strain ATCC BAA-1853 / DSM 23119 / SP1PR4)</name>
    <dbReference type="NCBI Taxonomy" id="401053"/>
    <lineage>
        <taxon>Bacteria</taxon>
        <taxon>Pseudomonadati</taxon>
        <taxon>Acidobacteriota</taxon>
        <taxon>Terriglobia</taxon>
        <taxon>Terriglobales</taxon>
        <taxon>Acidobacteriaceae</taxon>
        <taxon>Terriglobus</taxon>
    </lineage>
</organism>
<protein>
    <submittedName>
        <fullName evidence="1">Uncharacterized protein</fullName>
    </submittedName>
</protein>
<proteinExistence type="predicted"/>
<name>E8V6K0_TERSS</name>
<dbReference type="Proteomes" id="UP000006844">
    <property type="component" value="Chromosome"/>
</dbReference>
<accession>E8V6K0</accession>
<dbReference type="Pfam" id="PF22478">
    <property type="entry name" value="DUF6982"/>
    <property type="match status" value="1"/>
</dbReference>